<accession>A0A1M5SE64</accession>
<evidence type="ECO:0000313" key="3">
    <source>
        <dbReference type="Proteomes" id="UP000184079"/>
    </source>
</evidence>
<evidence type="ECO:0000256" key="1">
    <source>
        <dbReference type="SAM" id="Coils"/>
    </source>
</evidence>
<organism evidence="2 3">
    <name type="scientific">Virgibacillus chiguensis</name>
    <dbReference type="NCBI Taxonomy" id="411959"/>
    <lineage>
        <taxon>Bacteria</taxon>
        <taxon>Bacillati</taxon>
        <taxon>Bacillota</taxon>
        <taxon>Bacilli</taxon>
        <taxon>Bacillales</taxon>
        <taxon>Bacillaceae</taxon>
        <taxon>Virgibacillus</taxon>
    </lineage>
</organism>
<sequence length="49" mass="5844">MDCDKSLYLKHITQKIEQHERTISQLVEIVAVLNRQLATYKEGVMERKR</sequence>
<keyword evidence="3" id="KW-1185">Reference proteome</keyword>
<keyword evidence="1" id="KW-0175">Coiled coil</keyword>
<feature type="coiled-coil region" evidence="1">
    <location>
        <begin position="9"/>
        <end position="36"/>
    </location>
</feature>
<proteinExistence type="predicted"/>
<reference evidence="3" key="1">
    <citation type="submission" date="2016-11" db="EMBL/GenBank/DDBJ databases">
        <authorList>
            <person name="Varghese N."/>
            <person name="Submissions S."/>
        </authorList>
    </citation>
    <scope>NUCLEOTIDE SEQUENCE [LARGE SCALE GENOMIC DNA]</scope>
    <source>
        <strain evidence="3">CGMCC 1.6496</strain>
    </source>
</reference>
<evidence type="ECO:0000313" key="2">
    <source>
        <dbReference type="EMBL" id="SHH36892.1"/>
    </source>
</evidence>
<dbReference type="AlphaFoldDB" id="A0A1M5SE64"/>
<dbReference type="EMBL" id="FQXD01000006">
    <property type="protein sequence ID" value="SHH36892.1"/>
    <property type="molecule type" value="Genomic_DNA"/>
</dbReference>
<gene>
    <name evidence="2" type="ORF">SAMN05421807_106152</name>
</gene>
<protein>
    <submittedName>
        <fullName evidence="2">Uncharacterized protein</fullName>
    </submittedName>
</protein>
<dbReference type="Proteomes" id="UP000184079">
    <property type="component" value="Unassembled WGS sequence"/>
</dbReference>
<name>A0A1M5SE64_9BACI</name>
<dbReference type="RefSeq" id="WP_162985847.1">
    <property type="nucleotide sequence ID" value="NZ_FQXD01000006.1"/>
</dbReference>